<organism evidence="2 3">
    <name type="scientific">Orchesella cincta</name>
    <name type="common">Springtail</name>
    <name type="synonym">Podura cincta</name>
    <dbReference type="NCBI Taxonomy" id="48709"/>
    <lineage>
        <taxon>Eukaryota</taxon>
        <taxon>Metazoa</taxon>
        <taxon>Ecdysozoa</taxon>
        <taxon>Arthropoda</taxon>
        <taxon>Hexapoda</taxon>
        <taxon>Collembola</taxon>
        <taxon>Entomobryomorpha</taxon>
        <taxon>Entomobryoidea</taxon>
        <taxon>Orchesellidae</taxon>
        <taxon>Orchesellinae</taxon>
        <taxon>Orchesella</taxon>
    </lineage>
</organism>
<comment type="caution">
    <text evidence="2">The sequence shown here is derived from an EMBL/GenBank/DDBJ whole genome shotgun (WGS) entry which is preliminary data.</text>
</comment>
<feature type="compositionally biased region" description="Basic and acidic residues" evidence="1">
    <location>
        <begin position="367"/>
        <end position="379"/>
    </location>
</feature>
<accession>A0A1D2MVV5</accession>
<evidence type="ECO:0000256" key="1">
    <source>
        <dbReference type="SAM" id="MobiDB-lite"/>
    </source>
</evidence>
<dbReference type="EMBL" id="LJIJ01000470">
    <property type="protein sequence ID" value="ODM97126.1"/>
    <property type="molecule type" value="Genomic_DNA"/>
</dbReference>
<dbReference type="PANTHER" id="PTHR28592">
    <property type="entry name" value="ARMADILLO REPEAT-CONTAINING PROTEIN 1"/>
    <property type="match status" value="1"/>
</dbReference>
<protein>
    <submittedName>
        <fullName evidence="2">Armadillo repeat-containing protein 1</fullName>
    </submittedName>
</protein>
<dbReference type="AlphaFoldDB" id="A0A1D2MVV5"/>
<sequence length="397" mass="43859">MSFNANPGLEVTSSTTDCDPGVPTNVCDVGSITKSGVIQLESTENETPRTELETDVAAEKLLCLNINESDEIKPEVGNESVGNNDAESEGSVIKSELVNQKLELIAMYMNVATNKKRHSYLLTEQTISGFLVLCLGDEDPRVVERSMEVFVVFGKHQENIPALQELKFFNDALRCVARNSEVQNSTKSEARKLVKKLLAIPQVPQPLGVLSDSARNIEAGTSNSIPGPSTGKKDANHHLEKPVDLNTTMSTMKRKNKGRETVLLVGNQVLQQRNDRAKITQVLINVPGIISVTYDVKNNHCIVRGKRNVPSEKFGQAVALLQIADVFIIRKNESGGVVKVPVPGDDQENTVQYPPYPEEVENEDIDDSRSVARKDQHNDDASFLKSAKNFLKRSFYW</sequence>
<dbReference type="OMA" id="ELIAMYM"/>
<feature type="region of interest" description="Disordered" evidence="1">
    <location>
        <begin position="218"/>
        <end position="237"/>
    </location>
</feature>
<dbReference type="STRING" id="48709.A0A1D2MVV5"/>
<reference evidence="2 3" key="1">
    <citation type="journal article" date="2016" name="Genome Biol. Evol.">
        <title>Gene Family Evolution Reflects Adaptation to Soil Environmental Stressors in the Genome of the Collembolan Orchesella cincta.</title>
        <authorList>
            <person name="Faddeeva-Vakhrusheva A."/>
            <person name="Derks M.F."/>
            <person name="Anvar S.Y."/>
            <person name="Agamennone V."/>
            <person name="Suring W."/>
            <person name="Smit S."/>
            <person name="van Straalen N.M."/>
            <person name="Roelofs D."/>
        </authorList>
    </citation>
    <scope>NUCLEOTIDE SEQUENCE [LARGE SCALE GENOMIC DNA]</scope>
    <source>
        <tissue evidence="2">Mixed pool</tissue>
    </source>
</reference>
<keyword evidence="3" id="KW-1185">Reference proteome</keyword>
<dbReference type="OrthoDB" id="17335at2759"/>
<dbReference type="PANTHER" id="PTHR28592:SF1">
    <property type="entry name" value="ARMADILLO REPEAT-CONTAINING PROTEIN 1"/>
    <property type="match status" value="1"/>
</dbReference>
<feature type="region of interest" description="Disordered" evidence="1">
    <location>
        <begin position="359"/>
        <end position="379"/>
    </location>
</feature>
<evidence type="ECO:0000313" key="2">
    <source>
        <dbReference type="EMBL" id="ODM97126.1"/>
    </source>
</evidence>
<feature type="compositionally biased region" description="Polar residues" evidence="1">
    <location>
        <begin position="1"/>
        <end position="17"/>
    </location>
</feature>
<dbReference type="Proteomes" id="UP000094527">
    <property type="component" value="Unassembled WGS sequence"/>
</dbReference>
<proteinExistence type="predicted"/>
<gene>
    <name evidence="2" type="ORF">Ocin01_09552</name>
</gene>
<name>A0A1D2MVV5_ORCCI</name>
<feature type="region of interest" description="Disordered" evidence="1">
    <location>
        <begin position="1"/>
        <end position="22"/>
    </location>
</feature>
<evidence type="ECO:0000313" key="3">
    <source>
        <dbReference type="Proteomes" id="UP000094527"/>
    </source>
</evidence>